<sequence length="105" mass="12162">MEYTTHAIQRCSQRGIRQQQVQWLVDFGCHTWNRGAQVYFFDRARLKRLLLKLSSAERQLAEKAQNVYVVVVDGAVVTVGHRSPDFCVSKPGVHHHRRRPQHQAA</sequence>
<name>A0A7G5DIF7_9PSED</name>
<protein>
    <recommendedName>
        <fullName evidence="3">DUF4258 domain-containing protein</fullName>
    </recommendedName>
</protein>
<dbReference type="EMBL" id="CP059139">
    <property type="protein sequence ID" value="QMV61532.1"/>
    <property type="molecule type" value="Genomic_DNA"/>
</dbReference>
<proteinExistence type="predicted"/>
<dbReference type="RefSeq" id="WP_182367105.1">
    <property type="nucleotide sequence ID" value="NZ_CP059139.1"/>
</dbReference>
<gene>
    <name evidence="1" type="ORF">HS968_15960</name>
</gene>
<accession>A0A7G5DIF7</accession>
<dbReference type="Proteomes" id="UP000515276">
    <property type="component" value="Chromosome"/>
</dbReference>
<dbReference type="AlphaFoldDB" id="A0A7G5DIF7"/>
<evidence type="ECO:0008006" key="3">
    <source>
        <dbReference type="Google" id="ProtNLM"/>
    </source>
</evidence>
<evidence type="ECO:0000313" key="1">
    <source>
        <dbReference type="EMBL" id="QMV61532.1"/>
    </source>
</evidence>
<reference evidence="1 2" key="1">
    <citation type="journal article" date="2020" name="G3 (Bethesda)">
        <title>CeMbio - The Caenorhabditis elegans Microbiome Resource.</title>
        <authorList>
            <person name="Dirksen P."/>
            <person name="Assie A."/>
            <person name="Zimmermann J."/>
            <person name="Zhang F."/>
            <person name="Tietje A.M."/>
            <person name="Marsh S.A."/>
            <person name="Felix M.A."/>
            <person name="Shapira M."/>
            <person name="Kaleta C."/>
            <person name="Schulenburg H."/>
            <person name="Samuel B."/>
        </authorList>
    </citation>
    <scope>NUCLEOTIDE SEQUENCE [LARGE SCALE GENOMIC DNA]</scope>
    <source>
        <strain evidence="1 2">MSPm1</strain>
    </source>
</reference>
<evidence type="ECO:0000313" key="2">
    <source>
        <dbReference type="Proteomes" id="UP000515276"/>
    </source>
</evidence>
<organism evidence="1 2">
    <name type="scientific">Pseudomonas berkeleyensis</name>
    <dbReference type="NCBI Taxonomy" id="2726956"/>
    <lineage>
        <taxon>Bacteria</taxon>
        <taxon>Pseudomonadati</taxon>
        <taxon>Pseudomonadota</taxon>
        <taxon>Gammaproteobacteria</taxon>
        <taxon>Pseudomonadales</taxon>
        <taxon>Pseudomonadaceae</taxon>
        <taxon>Pseudomonas</taxon>
    </lineage>
</organism>
<keyword evidence="2" id="KW-1185">Reference proteome</keyword>